<dbReference type="RefSeq" id="XP_010276713.1">
    <property type="nucleotide sequence ID" value="XM_010278411.2"/>
</dbReference>
<feature type="transmembrane region" description="Helical" evidence="3">
    <location>
        <begin position="466"/>
        <end position="487"/>
    </location>
</feature>
<dbReference type="InterPro" id="IPR036770">
    <property type="entry name" value="Ankyrin_rpt-contain_sf"/>
</dbReference>
<keyword evidence="3" id="KW-1133">Transmembrane helix</keyword>
<dbReference type="InterPro" id="IPR002110">
    <property type="entry name" value="Ankyrin_rpt"/>
</dbReference>
<feature type="repeat" description="ANK" evidence="1">
    <location>
        <begin position="350"/>
        <end position="382"/>
    </location>
</feature>
<dbReference type="GeneID" id="104611391"/>
<dbReference type="InterPro" id="IPR026961">
    <property type="entry name" value="PGG_dom"/>
</dbReference>
<keyword evidence="3" id="KW-0812">Transmembrane</keyword>
<dbReference type="PANTHER" id="PTHR24177">
    <property type="entry name" value="CASKIN"/>
    <property type="match status" value="1"/>
</dbReference>
<keyword evidence="1" id="KW-0040">ANK repeat</keyword>
<feature type="transmembrane region" description="Helical" evidence="3">
    <location>
        <begin position="554"/>
        <end position="580"/>
    </location>
</feature>
<evidence type="ECO:0000256" key="1">
    <source>
        <dbReference type="PROSITE-ProRule" id="PRU00023"/>
    </source>
</evidence>
<dbReference type="Gene3D" id="1.25.40.20">
    <property type="entry name" value="Ankyrin repeat-containing domain"/>
    <property type="match status" value="1"/>
</dbReference>
<proteinExistence type="predicted"/>
<evidence type="ECO:0000259" key="4">
    <source>
        <dbReference type="Pfam" id="PF13962"/>
    </source>
</evidence>
<dbReference type="GO" id="GO:0016020">
    <property type="term" value="C:membrane"/>
    <property type="evidence" value="ECO:0000318"/>
    <property type="project" value="GO_Central"/>
</dbReference>
<reference evidence="6" key="1">
    <citation type="submission" date="2025-08" db="UniProtKB">
        <authorList>
            <consortium name="RefSeq"/>
        </authorList>
    </citation>
    <scope>IDENTIFICATION</scope>
</reference>
<keyword evidence="5" id="KW-1185">Reference proteome</keyword>
<feature type="compositionally biased region" description="Low complexity" evidence="2">
    <location>
        <begin position="1"/>
        <end position="18"/>
    </location>
</feature>
<feature type="domain" description="PGG" evidence="4">
    <location>
        <begin position="459"/>
        <end position="578"/>
    </location>
</feature>
<dbReference type="OMA" id="AESIACA"/>
<feature type="transmembrane region" description="Helical" evidence="3">
    <location>
        <begin position="512"/>
        <end position="534"/>
    </location>
</feature>
<feature type="transmembrane region" description="Helical" evidence="3">
    <location>
        <begin position="586"/>
        <end position="604"/>
    </location>
</feature>
<organism evidence="5 6">
    <name type="scientific">Nelumbo nucifera</name>
    <name type="common">Sacred lotus</name>
    <dbReference type="NCBI Taxonomy" id="4432"/>
    <lineage>
        <taxon>Eukaryota</taxon>
        <taxon>Viridiplantae</taxon>
        <taxon>Streptophyta</taxon>
        <taxon>Embryophyta</taxon>
        <taxon>Tracheophyta</taxon>
        <taxon>Spermatophyta</taxon>
        <taxon>Magnoliopsida</taxon>
        <taxon>Proteales</taxon>
        <taxon>Nelumbonaceae</taxon>
        <taxon>Nelumbo</taxon>
    </lineage>
</organism>
<dbReference type="SMART" id="SM00248">
    <property type="entry name" value="ANK"/>
    <property type="match status" value="5"/>
</dbReference>
<evidence type="ECO:0000313" key="6">
    <source>
        <dbReference type="RefSeq" id="XP_010276713.1"/>
    </source>
</evidence>
<dbReference type="SUPFAM" id="SSF48403">
    <property type="entry name" value="Ankyrin repeat"/>
    <property type="match status" value="1"/>
</dbReference>
<dbReference type="KEGG" id="nnu:104611391"/>
<gene>
    <name evidence="6" type="primary">LOC104611391</name>
</gene>
<dbReference type="Pfam" id="PF13962">
    <property type="entry name" value="PGG"/>
    <property type="match status" value="1"/>
</dbReference>
<evidence type="ECO:0000313" key="5">
    <source>
        <dbReference type="Proteomes" id="UP000189703"/>
    </source>
</evidence>
<dbReference type="STRING" id="4432.A0A1U8BJ13"/>
<protein>
    <submittedName>
        <fullName evidence="6">Uncharacterized protein LOC104611391 isoform X1</fullName>
    </submittedName>
</protein>
<evidence type="ECO:0000256" key="3">
    <source>
        <dbReference type="SAM" id="Phobius"/>
    </source>
</evidence>
<feature type="region of interest" description="Disordered" evidence="2">
    <location>
        <begin position="1"/>
        <end position="26"/>
    </location>
</feature>
<dbReference type="InParanoid" id="A0A1U8BJ13"/>
<dbReference type="PANTHER" id="PTHR24177:SF365">
    <property type="entry name" value="ANKYRIN REPEAT-CONTAINING PROTEIN NPR4-LIKE ISOFORM X1"/>
    <property type="match status" value="1"/>
</dbReference>
<dbReference type="eggNOG" id="KOG0504">
    <property type="taxonomic scope" value="Eukaryota"/>
</dbReference>
<accession>A0A1U8BJ13</accession>
<keyword evidence="3" id="KW-0472">Membrane</keyword>
<dbReference type="AlphaFoldDB" id="A0A1U8BJ13"/>
<name>A0A1U8BJ13_NELNU</name>
<dbReference type="OrthoDB" id="745831at2759"/>
<evidence type="ECO:0000256" key="2">
    <source>
        <dbReference type="SAM" id="MobiDB-lite"/>
    </source>
</evidence>
<dbReference type="PROSITE" id="PS50088">
    <property type="entry name" value="ANK_REPEAT"/>
    <property type="match status" value="1"/>
</dbReference>
<sequence length="642" mass="71495">MASTAGQTSAASQQTPTTGGDGDSSSYQRYQSLYNAAFYGDWEKANEFFETNPNPNSISENIPCTGKNVLHVAALAGRTEFVKKLLDSMTAEQLGLKDDNKCTALTYAVRSGNVEIAKLLVGKNDNLTQIQNEKGWFPILEAAILCQKGMLNFLLSVTKDEDGGPFRGKKGALILVNALYADFYDFAKELLDKFPKLATERDPYGNTAFRILAYKPVAFKSGSRLGFWQNCIYSWVEVEQASTCCCTKGDIENSMQSPTNCSFLQSLKTFLRPAVILKVPCIKHVHDMKLMHMQVQKLINRICAQVLLLNDKEEIKKLFMEVLVSAKFGIIELIQICVQAYPEVLWYETDGRNILHLAIEYRQEEVFNILRGSGAFFNILANPRLRNLNSIIHLAAKLAPPSKLNSVSGAALQMQRELQWFKEVEKIPTPGYNTRPNNSSKIAKDMFTEEHKDLLEKAEKWMKDTAASCMVVATLIATVVFTAAFTVPGGNNSDSGNNYDKGSPIFLEEKSFMVFAISDAIALFFSTSSVLMFLSILTSRYAEEDFLKSLPTKLIIGLVTLFFSIAAMMIAFSATFFIIFSHRFSWLSILIAALATFPVTLFALSHARLLAEIVISTYGSGIFQQNRSIFPSSSGQEKENMH</sequence>
<dbReference type="Proteomes" id="UP000189703">
    <property type="component" value="Unplaced"/>
</dbReference>
<dbReference type="Pfam" id="PF12796">
    <property type="entry name" value="Ank_2"/>
    <property type="match status" value="1"/>
</dbReference>